<dbReference type="GeneID" id="70138269"/>
<name>A0A9P9A5K3_9PEZI</name>
<dbReference type="InterPro" id="IPR025676">
    <property type="entry name" value="Clr5_dom"/>
</dbReference>
<dbReference type="Pfam" id="PF14420">
    <property type="entry name" value="Clr5"/>
    <property type="match status" value="1"/>
</dbReference>
<keyword evidence="3" id="KW-1185">Reference proteome</keyword>
<comment type="caution">
    <text evidence="2">The sequence shown here is derived from an EMBL/GenBank/DDBJ whole genome shotgun (WGS) entry which is preliminary data.</text>
</comment>
<dbReference type="PANTHER" id="PTHR38788:SF3">
    <property type="entry name" value="CLR5 DOMAIN-CONTAINING PROTEIN"/>
    <property type="match status" value="1"/>
</dbReference>
<sequence>MASTASQRRWATPQEWDSYRGTITRLYWDQGRPLKDVGEIMRREYGFNATEKMYKTRVKKWGLTKYVKVGKANEPRGEVEIGDISVPVIRSRVTAKRRSEGDWSHKQFQSLTEFEPSLRSIVLLRGSQGLNPSPLATQVESPWQFKCVESCLTAVLDYSQSRFQTKQWDPTIDLFRTDHSATWGNQVSMGHAMIKNGKMKEGFRMIDICLKNYKSVIQREHPLILIETYTTLMYLSVHRLDLAESILRYLAGLCRAYLGPAHPFSRLWTNLISLGMERLRQAAAVIIKSQLTLLATYFKPDAEFLLNQRVDTARQAHCFGGLSIEEAEEDIANAIDLKQKKGMPDTLTYVCWAKEMLAFVYKHNKRYSEAASILDEVGKHIGSGEVDDFEINEYYSIKCQIATEIGTSQEYTALLREKLDWAASAVGTSHHWTMTAVTLLDAEYGKHNDAAASAKLHEEFNFESNWDIICEKVDSKIQTIEEQS</sequence>
<dbReference type="OrthoDB" id="5308957at2759"/>
<evidence type="ECO:0000313" key="2">
    <source>
        <dbReference type="EMBL" id="KAH6660934.1"/>
    </source>
</evidence>
<dbReference type="RefSeq" id="XP_045965065.1">
    <property type="nucleotide sequence ID" value="XM_046109378.1"/>
</dbReference>
<protein>
    <submittedName>
        <fullName evidence="2">Clr5 domain-containing protein</fullName>
    </submittedName>
</protein>
<organism evidence="2 3">
    <name type="scientific">Truncatella angustata</name>
    <dbReference type="NCBI Taxonomy" id="152316"/>
    <lineage>
        <taxon>Eukaryota</taxon>
        <taxon>Fungi</taxon>
        <taxon>Dikarya</taxon>
        <taxon>Ascomycota</taxon>
        <taxon>Pezizomycotina</taxon>
        <taxon>Sordariomycetes</taxon>
        <taxon>Xylariomycetidae</taxon>
        <taxon>Amphisphaeriales</taxon>
        <taxon>Sporocadaceae</taxon>
        <taxon>Truncatella</taxon>
    </lineage>
</organism>
<gene>
    <name evidence="2" type="ORF">BKA67DRAFT_70417</name>
</gene>
<feature type="domain" description="Clr5" evidence="1">
    <location>
        <begin position="13"/>
        <end position="65"/>
    </location>
</feature>
<reference evidence="2" key="1">
    <citation type="journal article" date="2021" name="Nat. Commun.">
        <title>Genetic determinants of endophytism in the Arabidopsis root mycobiome.</title>
        <authorList>
            <person name="Mesny F."/>
            <person name="Miyauchi S."/>
            <person name="Thiergart T."/>
            <person name="Pickel B."/>
            <person name="Atanasova L."/>
            <person name="Karlsson M."/>
            <person name="Huettel B."/>
            <person name="Barry K.W."/>
            <person name="Haridas S."/>
            <person name="Chen C."/>
            <person name="Bauer D."/>
            <person name="Andreopoulos W."/>
            <person name="Pangilinan J."/>
            <person name="LaButti K."/>
            <person name="Riley R."/>
            <person name="Lipzen A."/>
            <person name="Clum A."/>
            <person name="Drula E."/>
            <person name="Henrissat B."/>
            <person name="Kohler A."/>
            <person name="Grigoriev I.V."/>
            <person name="Martin F.M."/>
            <person name="Hacquard S."/>
        </authorList>
    </citation>
    <scope>NUCLEOTIDE SEQUENCE</scope>
    <source>
        <strain evidence="2">MPI-SDFR-AT-0073</strain>
    </source>
</reference>
<dbReference type="AlphaFoldDB" id="A0A9P9A5K3"/>
<dbReference type="PANTHER" id="PTHR38788">
    <property type="entry name" value="CLR5 DOMAIN-CONTAINING PROTEIN"/>
    <property type="match status" value="1"/>
</dbReference>
<dbReference type="Gene3D" id="1.25.40.10">
    <property type="entry name" value="Tetratricopeptide repeat domain"/>
    <property type="match status" value="1"/>
</dbReference>
<dbReference type="InterPro" id="IPR011990">
    <property type="entry name" value="TPR-like_helical_dom_sf"/>
</dbReference>
<accession>A0A9P9A5K3</accession>
<dbReference type="Proteomes" id="UP000758603">
    <property type="component" value="Unassembled WGS sequence"/>
</dbReference>
<dbReference type="EMBL" id="JAGPXC010000001">
    <property type="protein sequence ID" value="KAH6660934.1"/>
    <property type="molecule type" value="Genomic_DNA"/>
</dbReference>
<proteinExistence type="predicted"/>
<evidence type="ECO:0000259" key="1">
    <source>
        <dbReference type="Pfam" id="PF14420"/>
    </source>
</evidence>
<evidence type="ECO:0000313" key="3">
    <source>
        <dbReference type="Proteomes" id="UP000758603"/>
    </source>
</evidence>